<dbReference type="AlphaFoldDB" id="A0A138ZX19"/>
<name>A0A138ZX19_GONPJ</name>
<dbReference type="Proteomes" id="UP000070544">
    <property type="component" value="Unassembled WGS sequence"/>
</dbReference>
<protein>
    <submittedName>
        <fullName evidence="1">Uncharacterized protein</fullName>
    </submittedName>
</protein>
<dbReference type="OrthoDB" id="5565075at2759"/>
<evidence type="ECO:0000313" key="1">
    <source>
        <dbReference type="EMBL" id="KXS09038.1"/>
    </source>
</evidence>
<gene>
    <name evidence="1" type="ORF">M427DRAFT_141492</name>
</gene>
<dbReference type="SUPFAM" id="SSF50494">
    <property type="entry name" value="Trypsin-like serine proteases"/>
    <property type="match status" value="1"/>
</dbReference>
<reference evidence="1 2" key="1">
    <citation type="journal article" date="2015" name="Genome Biol. Evol.">
        <title>Phylogenomic analyses indicate that early fungi evolved digesting cell walls of algal ancestors of land plants.</title>
        <authorList>
            <person name="Chang Y."/>
            <person name="Wang S."/>
            <person name="Sekimoto S."/>
            <person name="Aerts A.L."/>
            <person name="Choi C."/>
            <person name="Clum A."/>
            <person name="LaButti K.M."/>
            <person name="Lindquist E.A."/>
            <person name="Yee Ngan C."/>
            <person name="Ohm R.A."/>
            <person name="Salamov A.A."/>
            <person name="Grigoriev I.V."/>
            <person name="Spatafora J.W."/>
            <person name="Berbee M.L."/>
        </authorList>
    </citation>
    <scope>NUCLEOTIDE SEQUENCE [LARGE SCALE GENOMIC DNA]</scope>
    <source>
        <strain evidence="1 2">JEL478</strain>
    </source>
</reference>
<sequence>MSLEPEEEGAVKWAYVDSVRHPDYISPFKATDGAPVNGLAVIIVRRLGEDDKTVETVAYNRNTSLDLIAGLTLHLDGFGTTEPNAAVVPPTLQQTDLSIIDKPTCLSSPQYTFASKPHSNITVGPSAPLPTSTAPGVLPRQTEPNQDPFWFFRCSGSAQHAESVAGRWLERKPGSLLYEESAAFVVVSVEALLEDRRTENPIVLVEGRDYHLVNESKDGGTASIINVTPSSFEWILVHPYYLWRCSQSASLFAEDAASGVQGSLHESWNGSDLVEATLDDQTFDLSVQYPISISTGDVMIHLVCHSEAHRVNPRRSLNHYLVRFRFSLQAGSQARKEAQWYCRSEDDASRWDFCSMQHLHPLSRRWP</sequence>
<dbReference type="InterPro" id="IPR009003">
    <property type="entry name" value="Peptidase_S1_PA"/>
</dbReference>
<accession>A0A138ZX19</accession>
<proteinExistence type="predicted"/>
<dbReference type="EMBL" id="KQ965897">
    <property type="protein sequence ID" value="KXS09038.1"/>
    <property type="molecule type" value="Genomic_DNA"/>
</dbReference>
<evidence type="ECO:0000313" key="2">
    <source>
        <dbReference type="Proteomes" id="UP000070544"/>
    </source>
</evidence>
<organism evidence="1 2">
    <name type="scientific">Gonapodya prolifera (strain JEL478)</name>
    <name type="common">Monoblepharis prolifera</name>
    <dbReference type="NCBI Taxonomy" id="1344416"/>
    <lineage>
        <taxon>Eukaryota</taxon>
        <taxon>Fungi</taxon>
        <taxon>Fungi incertae sedis</taxon>
        <taxon>Chytridiomycota</taxon>
        <taxon>Chytridiomycota incertae sedis</taxon>
        <taxon>Monoblepharidomycetes</taxon>
        <taxon>Monoblepharidales</taxon>
        <taxon>Gonapodyaceae</taxon>
        <taxon>Gonapodya</taxon>
    </lineage>
</organism>
<keyword evidence="2" id="KW-1185">Reference proteome</keyword>